<evidence type="ECO:0000256" key="7">
    <source>
        <dbReference type="ARBA" id="ARBA00022970"/>
    </source>
</evidence>
<dbReference type="InterPro" id="IPR050086">
    <property type="entry name" value="MetN_ABC_transporter-like"/>
</dbReference>
<keyword evidence="5 10" id="KW-0067">ATP-binding</keyword>
<dbReference type="Pfam" id="PF00005">
    <property type="entry name" value="ABC_tran"/>
    <property type="match status" value="1"/>
</dbReference>
<keyword evidence="11" id="KW-1185">Reference proteome</keyword>
<keyword evidence="8" id="KW-0472">Membrane</keyword>
<dbReference type="Gene3D" id="3.30.70.260">
    <property type="match status" value="1"/>
</dbReference>
<dbReference type="Pfam" id="PF09383">
    <property type="entry name" value="NIL"/>
    <property type="match status" value="1"/>
</dbReference>
<dbReference type="EMBL" id="FNHB01000001">
    <property type="protein sequence ID" value="SDL71597.1"/>
    <property type="molecule type" value="Genomic_DNA"/>
</dbReference>
<organism evidence="10 11">
    <name type="scientific">Dendrosporobacter quercicolus</name>
    <dbReference type="NCBI Taxonomy" id="146817"/>
    <lineage>
        <taxon>Bacteria</taxon>
        <taxon>Bacillati</taxon>
        <taxon>Bacillota</taxon>
        <taxon>Negativicutes</taxon>
        <taxon>Selenomonadales</taxon>
        <taxon>Sporomusaceae</taxon>
        <taxon>Dendrosporobacter</taxon>
    </lineage>
</organism>
<dbReference type="PANTHER" id="PTHR43166:SF30">
    <property type="entry name" value="METHIONINE IMPORT ATP-BINDING PROTEIN METN"/>
    <property type="match status" value="1"/>
</dbReference>
<evidence type="ECO:0000259" key="9">
    <source>
        <dbReference type="PROSITE" id="PS50893"/>
    </source>
</evidence>
<comment type="similarity">
    <text evidence="1">Belongs to the ABC transporter superfamily.</text>
</comment>
<dbReference type="GO" id="GO:0005886">
    <property type="term" value="C:plasma membrane"/>
    <property type="evidence" value="ECO:0007669"/>
    <property type="project" value="UniProtKB-ARBA"/>
</dbReference>
<name>A0A1G9MCF0_9FIRM</name>
<evidence type="ECO:0000256" key="8">
    <source>
        <dbReference type="ARBA" id="ARBA00023136"/>
    </source>
</evidence>
<sequence>MIEIRNLQKSYNNTAILKNISLVIQDSEIYGLVGRSGAGKSTLLRCINGLEKYDSGSLKIDGFDIKQHSEKKIRHFRKNIGMIFQHFSLMERKTVYQNVALPMQCWGYDQDSIDKRVRELLKVVELEEKINDKPRMLSGGQKQRVAIARALSLNPKILLCDEATSALDPKTTQSILALLKMINETFNIAIVIVTHQMSVVRKICHKVSILEGGAISASGTASSVFLEQPQSLKNLLGEEDDELIAGGGKMIKIIYAESSDNNRLLSDMARQLNVGFSLSGAKLERYRDAVLGSLVITVDDERVQDIGQYLTERGVSWEELSNG</sequence>
<evidence type="ECO:0000256" key="1">
    <source>
        <dbReference type="ARBA" id="ARBA00005417"/>
    </source>
</evidence>
<keyword evidence="3" id="KW-1003">Cell membrane</keyword>
<dbReference type="SMART" id="SM00930">
    <property type="entry name" value="NIL"/>
    <property type="match status" value="1"/>
</dbReference>
<accession>A0A1G9MCF0</accession>
<gene>
    <name evidence="10" type="ORF">SAMN04488502_101638</name>
</gene>
<keyword evidence="7" id="KW-0029">Amino-acid transport</keyword>
<dbReference type="SMART" id="SM00382">
    <property type="entry name" value="AAA"/>
    <property type="match status" value="1"/>
</dbReference>
<dbReference type="STRING" id="146817.SAMN04488502_101638"/>
<dbReference type="InterPro" id="IPR045865">
    <property type="entry name" value="ACT-like_dom_sf"/>
</dbReference>
<evidence type="ECO:0000256" key="3">
    <source>
        <dbReference type="ARBA" id="ARBA00022475"/>
    </source>
</evidence>
<reference evidence="10 11" key="1">
    <citation type="submission" date="2016-10" db="EMBL/GenBank/DDBJ databases">
        <authorList>
            <person name="de Groot N.N."/>
        </authorList>
    </citation>
    <scope>NUCLEOTIDE SEQUENCE [LARGE SCALE GENOMIC DNA]</scope>
    <source>
        <strain evidence="10 11">DSM 1736</strain>
    </source>
</reference>
<evidence type="ECO:0000256" key="4">
    <source>
        <dbReference type="ARBA" id="ARBA00022741"/>
    </source>
</evidence>
<dbReference type="PROSITE" id="PS00211">
    <property type="entry name" value="ABC_TRANSPORTER_1"/>
    <property type="match status" value="1"/>
</dbReference>
<dbReference type="InterPro" id="IPR027417">
    <property type="entry name" value="P-loop_NTPase"/>
</dbReference>
<evidence type="ECO:0000313" key="11">
    <source>
        <dbReference type="Proteomes" id="UP000214880"/>
    </source>
</evidence>
<evidence type="ECO:0000256" key="2">
    <source>
        <dbReference type="ARBA" id="ARBA00022448"/>
    </source>
</evidence>
<dbReference type="PROSITE" id="PS50893">
    <property type="entry name" value="ABC_TRANSPORTER_2"/>
    <property type="match status" value="1"/>
</dbReference>
<proteinExistence type="inferred from homology"/>
<keyword evidence="2" id="KW-0813">Transport</keyword>
<keyword evidence="4" id="KW-0547">Nucleotide-binding</keyword>
<dbReference type="Proteomes" id="UP000214880">
    <property type="component" value="Unassembled WGS sequence"/>
</dbReference>
<protein>
    <submittedName>
        <fullName evidence="10">D-methionine transport system ATP-binding protein</fullName>
    </submittedName>
</protein>
<dbReference type="SUPFAM" id="SSF52540">
    <property type="entry name" value="P-loop containing nucleoside triphosphate hydrolases"/>
    <property type="match status" value="1"/>
</dbReference>
<evidence type="ECO:0000256" key="5">
    <source>
        <dbReference type="ARBA" id="ARBA00022840"/>
    </source>
</evidence>
<dbReference type="InterPro" id="IPR018449">
    <property type="entry name" value="NIL_domain"/>
</dbReference>
<dbReference type="Gene3D" id="3.40.50.300">
    <property type="entry name" value="P-loop containing nucleotide triphosphate hydrolases"/>
    <property type="match status" value="1"/>
</dbReference>
<dbReference type="GO" id="GO:0005524">
    <property type="term" value="F:ATP binding"/>
    <property type="evidence" value="ECO:0007669"/>
    <property type="project" value="UniProtKB-KW"/>
</dbReference>
<dbReference type="GO" id="GO:0016887">
    <property type="term" value="F:ATP hydrolysis activity"/>
    <property type="evidence" value="ECO:0007669"/>
    <property type="project" value="InterPro"/>
</dbReference>
<keyword evidence="6" id="KW-1278">Translocase</keyword>
<dbReference type="SUPFAM" id="SSF55021">
    <property type="entry name" value="ACT-like"/>
    <property type="match status" value="1"/>
</dbReference>
<dbReference type="InterPro" id="IPR017871">
    <property type="entry name" value="ABC_transporter-like_CS"/>
</dbReference>
<dbReference type="GO" id="GO:0006865">
    <property type="term" value="P:amino acid transport"/>
    <property type="evidence" value="ECO:0007669"/>
    <property type="project" value="UniProtKB-KW"/>
</dbReference>
<dbReference type="InterPro" id="IPR003439">
    <property type="entry name" value="ABC_transporter-like_ATP-bd"/>
</dbReference>
<evidence type="ECO:0000256" key="6">
    <source>
        <dbReference type="ARBA" id="ARBA00022967"/>
    </source>
</evidence>
<dbReference type="OrthoDB" id="9804199at2"/>
<feature type="domain" description="ABC transporter" evidence="9">
    <location>
        <begin position="2"/>
        <end position="237"/>
    </location>
</feature>
<evidence type="ECO:0000313" key="10">
    <source>
        <dbReference type="EMBL" id="SDL71597.1"/>
    </source>
</evidence>
<dbReference type="RefSeq" id="WP_092069819.1">
    <property type="nucleotide sequence ID" value="NZ_FNHB01000001.1"/>
</dbReference>
<dbReference type="InterPro" id="IPR003593">
    <property type="entry name" value="AAA+_ATPase"/>
</dbReference>
<dbReference type="PANTHER" id="PTHR43166">
    <property type="entry name" value="AMINO ACID IMPORT ATP-BINDING PROTEIN"/>
    <property type="match status" value="1"/>
</dbReference>
<dbReference type="FunFam" id="3.40.50.300:FF:000056">
    <property type="entry name" value="Cell division ATP-binding protein FtsE"/>
    <property type="match status" value="1"/>
</dbReference>
<dbReference type="AlphaFoldDB" id="A0A1G9MCF0"/>